<accession>A0AAV2ZA01</accession>
<evidence type="ECO:0000313" key="2">
    <source>
        <dbReference type="EMBL" id="DBA03141.1"/>
    </source>
</evidence>
<organism evidence="2 3">
    <name type="scientific">Lagenidium giganteum</name>
    <dbReference type="NCBI Taxonomy" id="4803"/>
    <lineage>
        <taxon>Eukaryota</taxon>
        <taxon>Sar</taxon>
        <taxon>Stramenopiles</taxon>
        <taxon>Oomycota</taxon>
        <taxon>Peronosporomycetes</taxon>
        <taxon>Pythiales</taxon>
        <taxon>Pythiaceae</taxon>
    </lineage>
</organism>
<dbReference type="AlphaFoldDB" id="A0AAV2ZA01"/>
<dbReference type="EMBL" id="DAKRPA010000022">
    <property type="protein sequence ID" value="DBA03141.1"/>
    <property type="molecule type" value="Genomic_DNA"/>
</dbReference>
<evidence type="ECO:0000256" key="1">
    <source>
        <dbReference type="SAM" id="MobiDB-lite"/>
    </source>
</evidence>
<feature type="compositionally biased region" description="Basic and acidic residues" evidence="1">
    <location>
        <begin position="160"/>
        <end position="170"/>
    </location>
</feature>
<dbReference type="Proteomes" id="UP001146120">
    <property type="component" value="Unassembled WGS sequence"/>
</dbReference>
<dbReference type="GO" id="GO:0005096">
    <property type="term" value="F:GTPase activator activity"/>
    <property type="evidence" value="ECO:0007669"/>
    <property type="project" value="TreeGrafter"/>
</dbReference>
<keyword evidence="3" id="KW-1185">Reference proteome</keyword>
<gene>
    <name evidence="2" type="ORF">N0F65_003861</name>
</gene>
<dbReference type="InterPro" id="IPR035969">
    <property type="entry name" value="Rab-GAP_TBC_sf"/>
</dbReference>
<reference evidence="2" key="1">
    <citation type="submission" date="2022-11" db="EMBL/GenBank/DDBJ databases">
        <authorList>
            <person name="Morgan W.R."/>
            <person name="Tartar A."/>
        </authorList>
    </citation>
    <scope>NUCLEOTIDE SEQUENCE</scope>
    <source>
        <strain evidence="2">ARSEF 373</strain>
    </source>
</reference>
<proteinExistence type="predicted"/>
<dbReference type="Gene3D" id="1.10.10.750">
    <property type="entry name" value="Ypt/Rab-GAP domain of gyp1p, domain 1"/>
    <property type="match status" value="1"/>
</dbReference>
<dbReference type="SUPFAM" id="SSF47923">
    <property type="entry name" value="Ypt/Rab-GAP domain of gyp1p"/>
    <property type="match status" value="1"/>
</dbReference>
<dbReference type="PANTHER" id="PTHR13530">
    <property type="entry name" value="TBC1 DOMAIN FAMILY MEMBER 7"/>
    <property type="match status" value="1"/>
</dbReference>
<name>A0AAV2ZA01_9STRA</name>
<reference evidence="2" key="2">
    <citation type="journal article" date="2023" name="Microbiol Resour">
        <title>Decontamination and Annotation of the Draft Genome Sequence of the Oomycete Lagenidium giganteum ARSEF 373.</title>
        <authorList>
            <person name="Morgan W.R."/>
            <person name="Tartar A."/>
        </authorList>
    </citation>
    <scope>NUCLEOTIDE SEQUENCE</scope>
    <source>
        <strain evidence="2">ARSEF 373</strain>
    </source>
</reference>
<feature type="region of interest" description="Disordered" evidence="1">
    <location>
        <begin position="134"/>
        <end position="170"/>
    </location>
</feature>
<sequence length="269" mass="30355">MALNRNFRTTYYKTLGVPVVPHIVDVEASYAALFGEQVINLTQLTKLALEFGLLPAYRRPAWQLLSGIFPVYRGLWEFAAQEKQEMYVDIVEAAKVLHVEGADLVCDLSAGSHEQSLADSVDLYELSLGDGNDVDSDGSGGGDSDGQFPRQRSHSGAGHEQSKHAQDEVSDRRLVQLQQVYWCSILVRRPLRGMDDEYYLLSLTRVISEVLGVEMERFWCFVRVLEVLHDGLDLLDPDITEESFYDISVTDFENIFIRTLECIKSNVRG</sequence>
<protein>
    <submittedName>
        <fullName evidence="2">Uncharacterized protein</fullName>
    </submittedName>
</protein>
<dbReference type="InterPro" id="IPR039842">
    <property type="entry name" value="TBC1D7"/>
</dbReference>
<dbReference type="PANTHER" id="PTHR13530:SF3">
    <property type="entry name" value="TBC1 DOMAIN FAMILY MEMBER 7"/>
    <property type="match status" value="1"/>
</dbReference>
<comment type="caution">
    <text evidence="2">The sequence shown here is derived from an EMBL/GenBank/DDBJ whole genome shotgun (WGS) entry which is preliminary data.</text>
</comment>
<evidence type="ECO:0000313" key="3">
    <source>
        <dbReference type="Proteomes" id="UP001146120"/>
    </source>
</evidence>
<dbReference type="GO" id="GO:0032007">
    <property type="term" value="P:negative regulation of TOR signaling"/>
    <property type="evidence" value="ECO:0007669"/>
    <property type="project" value="TreeGrafter"/>
</dbReference>